<proteinExistence type="predicted"/>
<keyword evidence="6" id="KW-0539">Nucleus</keyword>
<dbReference type="GO" id="GO:0008270">
    <property type="term" value="F:zinc ion binding"/>
    <property type="evidence" value="ECO:0007669"/>
    <property type="project" value="InterPro"/>
</dbReference>
<evidence type="ECO:0000256" key="3">
    <source>
        <dbReference type="ARBA" id="ARBA00023015"/>
    </source>
</evidence>
<sequence>MYHRRKGVYKKDVDTTKTKDSTLQVLMQALLNYDEDDAFDLVRQIRACESLEELADGVLTKEKNDKEMSETTSQNTQQADIPKFEAELSGRMGDLLLEGSLKFVGGTSNLVWMPPEAELQESNTSAHGAEAIQPQDEAILSWTTVTQDMELIIHLINLYFTWHYAYFTTLSKELFYRDFLKGRSSNYCSALLVNAMLTLGCHFSTRPEARADPEVSATTGDHFFKETKRLMFENDEHTNARLCTVQALALMSVREAGCGREGKGWVYSGMSFRMACDLGLNVDAPGLSQDSSSTPEDMDARRITFWGCFLFDKHPVRCWSNYLGRQPQLPISIITVPKPDVFPGEESALWSPYTDSGVVQAHTQPARTRAIASELSKLCEISSDLLIAFYHPSILEKPMGKQQELKKLTDLHTRLEAWKKTLPQEMEAREGQLAQVLLMHMFFQLLFIHLYRPFLKYTRDTSPLPAHVSPRKFCTQAAAAISKLLRLYKRTYGLRQICNIAVYIVHSACTIHILNLPDKNAKRDIVHGVRQLEEIGECWTCARRTLRILELSASRWKIEVPEEATATFQRCRQKWGTIDSAVSPVSSVTDISPRPPPAPAQASPSQPKAQISQPAGQTQAGMMENTLSYTPNGLFQGVVPSPVSPATDGRRSSGGLSLPPATAADLNRMPNKQRPSTYLTQAQQEAWKAHQAGRVSHQAAPGTKSASDRTPRETSPSILFGGVESLVEESQDWWLRDQSALALGFDNWVDPAVDWTNMDTSPSLNGTVMQESGLETGTNGNSDGFNSGDMVYGLNSYANGYQYGNEFTPGYPDARGPRFGGQPQGASSKSHQQQRPEQQRHYEDTYYG</sequence>
<comment type="caution">
    <text evidence="9">The sequence shown here is derived from an EMBL/GenBank/DDBJ whole genome shotgun (WGS) entry which is preliminary data.</text>
</comment>
<evidence type="ECO:0000256" key="6">
    <source>
        <dbReference type="ARBA" id="ARBA00023242"/>
    </source>
</evidence>
<dbReference type="GO" id="GO:0003677">
    <property type="term" value="F:DNA binding"/>
    <property type="evidence" value="ECO:0007669"/>
    <property type="project" value="UniProtKB-KW"/>
</dbReference>
<feature type="compositionally biased region" description="Basic and acidic residues" evidence="7">
    <location>
        <begin position="837"/>
        <end position="848"/>
    </location>
</feature>
<accession>A0A0G2EYR8</accession>
<evidence type="ECO:0000256" key="1">
    <source>
        <dbReference type="ARBA" id="ARBA00022723"/>
    </source>
</evidence>
<dbReference type="PANTHER" id="PTHR31313">
    <property type="entry name" value="TY1 ENHANCER ACTIVATOR"/>
    <property type="match status" value="1"/>
</dbReference>
<dbReference type="CDD" id="cd12148">
    <property type="entry name" value="fungal_TF_MHR"/>
    <property type="match status" value="1"/>
</dbReference>
<reference evidence="9 10" key="2">
    <citation type="submission" date="2015-05" db="EMBL/GenBank/DDBJ databases">
        <authorList>
            <person name="Morales-Cruz A."/>
            <person name="Amrine K.C."/>
            <person name="Cantu D."/>
        </authorList>
    </citation>
    <scope>NUCLEOTIDE SEQUENCE [LARGE SCALE GENOMIC DNA]</scope>
    <source>
        <strain evidence="9">UCRPC4</strain>
    </source>
</reference>
<dbReference type="PANTHER" id="PTHR31313:SF81">
    <property type="entry name" value="TY1 ENHANCER ACTIVATOR"/>
    <property type="match status" value="1"/>
</dbReference>
<evidence type="ECO:0000256" key="2">
    <source>
        <dbReference type="ARBA" id="ARBA00022833"/>
    </source>
</evidence>
<dbReference type="Proteomes" id="UP000053317">
    <property type="component" value="Unassembled WGS sequence"/>
</dbReference>
<evidence type="ECO:0000313" key="10">
    <source>
        <dbReference type="Proteomes" id="UP000053317"/>
    </source>
</evidence>
<dbReference type="InterPro" id="IPR007219">
    <property type="entry name" value="XnlR_reg_dom"/>
</dbReference>
<keyword evidence="10" id="KW-1185">Reference proteome</keyword>
<gene>
    <name evidence="9" type="ORF">UCRPC4_g00976</name>
</gene>
<feature type="compositionally biased region" description="Low complexity" evidence="7">
    <location>
        <begin position="600"/>
        <end position="615"/>
    </location>
</feature>
<dbReference type="GO" id="GO:0006351">
    <property type="term" value="P:DNA-templated transcription"/>
    <property type="evidence" value="ECO:0007669"/>
    <property type="project" value="InterPro"/>
</dbReference>
<dbReference type="InterPro" id="IPR051615">
    <property type="entry name" value="Transcr_Regulatory_Elem"/>
</dbReference>
<dbReference type="SMART" id="SM00906">
    <property type="entry name" value="Fungal_trans"/>
    <property type="match status" value="1"/>
</dbReference>
<evidence type="ECO:0000256" key="7">
    <source>
        <dbReference type="SAM" id="MobiDB-lite"/>
    </source>
</evidence>
<organism evidence="9 10">
    <name type="scientific">Phaeomoniella chlamydospora</name>
    <name type="common">Phaeoacremonium chlamydosporum</name>
    <dbReference type="NCBI Taxonomy" id="158046"/>
    <lineage>
        <taxon>Eukaryota</taxon>
        <taxon>Fungi</taxon>
        <taxon>Dikarya</taxon>
        <taxon>Ascomycota</taxon>
        <taxon>Pezizomycotina</taxon>
        <taxon>Eurotiomycetes</taxon>
        <taxon>Chaetothyriomycetidae</taxon>
        <taxon>Phaeomoniellales</taxon>
        <taxon>Phaeomoniellaceae</taxon>
        <taxon>Phaeomoniella</taxon>
    </lineage>
</organism>
<dbReference type="OrthoDB" id="2162761at2759"/>
<evidence type="ECO:0000313" key="9">
    <source>
        <dbReference type="EMBL" id="KKY27742.1"/>
    </source>
</evidence>
<keyword evidence="5" id="KW-0804">Transcription</keyword>
<keyword evidence="2" id="KW-0862">Zinc</keyword>
<feature type="domain" description="Xylanolytic transcriptional activator regulatory" evidence="8">
    <location>
        <begin position="264"/>
        <end position="345"/>
    </location>
</feature>
<keyword evidence="1" id="KW-0479">Metal-binding</keyword>
<dbReference type="Pfam" id="PF04082">
    <property type="entry name" value="Fungal_trans"/>
    <property type="match status" value="1"/>
</dbReference>
<keyword evidence="3" id="KW-0805">Transcription regulation</keyword>
<protein>
    <submittedName>
        <fullName evidence="9">Putative nitrogen assimilation transcription factor nira</fullName>
    </submittedName>
</protein>
<feature type="compositionally biased region" description="Polar residues" evidence="7">
    <location>
        <begin position="824"/>
        <end position="836"/>
    </location>
</feature>
<evidence type="ECO:0000256" key="4">
    <source>
        <dbReference type="ARBA" id="ARBA00023125"/>
    </source>
</evidence>
<feature type="region of interest" description="Disordered" evidence="7">
    <location>
        <begin position="585"/>
        <end position="618"/>
    </location>
</feature>
<name>A0A0G2EYR8_PHACM</name>
<feature type="region of interest" description="Disordered" evidence="7">
    <location>
        <begin position="638"/>
        <end position="717"/>
    </location>
</feature>
<dbReference type="AlphaFoldDB" id="A0A0G2EYR8"/>
<evidence type="ECO:0000259" key="8">
    <source>
        <dbReference type="SMART" id="SM00906"/>
    </source>
</evidence>
<feature type="compositionally biased region" description="Polar residues" evidence="7">
    <location>
        <begin position="673"/>
        <end position="684"/>
    </location>
</feature>
<evidence type="ECO:0000256" key="5">
    <source>
        <dbReference type="ARBA" id="ARBA00023163"/>
    </source>
</evidence>
<keyword evidence="4" id="KW-0238">DNA-binding</keyword>
<feature type="region of interest" description="Disordered" evidence="7">
    <location>
        <begin position="808"/>
        <end position="848"/>
    </location>
</feature>
<dbReference type="EMBL" id="LCWF01000022">
    <property type="protein sequence ID" value="KKY27742.1"/>
    <property type="molecule type" value="Genomic_DNA"/>
</dbReference>
<reference evidence="9 10" key="1">
    <citation type="submission" date="2015-05" db="EMBL/GenBank/DDBJ databases">
        <title>Distinctive expansion of gene families associated with plant cell wall degradation and secondary metabolism in the genomes of grapevine trunk pathogens.</title>
        <authorList>
            <person name="Lawrence D.P."/>
            <person name="Travadon R."/>
            <person name="Rolshausen P.E."/>
            <person name="Baumgartner K."/>
        </authorList>
    </citation>
    <scope>NUCLEOTIDE SEQUENCE [LARGE SCALE GENOMIC DNA]</scope>
    <source>
        <strain evidence="9">UCRPC4</strain>
    </source>
</reference>